<evidence type="ECO:0000313" key="4">
    <source>
        <dbReference type="Proteomes" id="UP000188354"/>
    </source>
</evidence>
<dbReference type="AlphaFoldDB" id="A0A1J7GNM4"/>
<keyword evidence="4" id="KW-1185">Reference proteome</keyword>
<dbReference type="Gramene" id="OIV89698">
    <property type="protein sequence ID" value="OIV89698"/>
    <property type="gene ID" value="TanjilG_05181"/>
</dbReference>
<accession>A0A1J7GNM4</accession>
<evidence type="ECO:0008006" key="5">
    <source>
        <dbReference type="Google" id="ProtNLM"/>
    </source>
</evidence>
<organism evidence="3 4">
    <name type="scientific">Lupinus angustifolius</name>
    <name type="common">Narrow-leaved blue lupine</name>
    <dbReference type="NCBI Taxonomy" id="3871"/>
    <lineage>
        <taxon>Eukaryota</taxon>
        <taxon>Viridiplantae</taxon>
        <taxon>Streptophyta</taxon>
        <taxon>Embryophyta</taxon>
        <taxon>Tracheophyta</taxon>
        <taxon>Spermatophyta</taxon>
        <taxon>Magnoliopsida</taxon>
        <taxon>eudicotyledons</taxon>
        <taxon>Gunneridae</taxon>
        <taxon>Pentapetalae</taxon>
        <taxon>rosids</taxon>
        <taxon>fabids</taxon>
        <taxon>Fabales</taxon>
        <taxon>Fabaceae</taxon>
        <taxon>Papilionoideae</taxon>
        <taxon>50 kb inversion clade</taxon>
        <taxon>genistoids sensu lato</taxon>
        <taxon>core genistoids</taxon>
        <taxon>Genisteae</taxon>
        <taxon>Lupinus</taxon>
    </lineage>
</organism>
<evidence type="ECO:0000256" key="2">
    <source>
        <dbReference type="SAM" id="MobiDB-lite"/>
    </source>
</evidence>
<name>A0A1J7GNM4_LUPAN</name>
<proteinExistence type="predicted"/>
<gene>
    <name evidence="3" type="ORF">TanjilG_05181</name>
</gene>
<sequence length="296" mass="34092">MSKKGKHFSLKVKIADSVPSSGWNIFPHFKVGLTNQADTKNSIVKARQTKCSEETMSFTTRTDLELQSQDDFGSSITPSEETPSPKHVEFDIIKPPLEFTQSPKQAYYKPTAPPLYPPIYDDGPKVKPLIHLSEVIDINSLGPEATTFYPLLEEVCLRHPSLIQSQMRKGHKYVIWSFLALGDVLYFLKTMKVRNMNDEACKHLECIWEEAQLFGFNLTWLEPHVQSALNIKTYLEKAEKVKNLRENMVDLEIEVRKLKRKLAVIEVDLEIVRRNLEEFENGFEEKDINAEMGYEI</sequence>
<reference evidence="3 4" key="1">
    <citation type="journal article" date="2017" name="Plant Biotechnol. J.">
        <title>A comprehensive draft genome sequence for lupin (Lupinus angustifolius), an emerging health food: insights into plant-microbe interactions and legume evolution.</title>
        <authorList>
            <person name="Hane J.K."/>
            <person name="Ming Y."/>
            <person name="Kamphuis L.G."/>
            <person name="Nelson M.N."/>
            <person name="Garg G."/>
            <person name="Atkins C.A."/>
            <person name="Bayer P.E."/>
            <person name="Bravo A."/>
            <person name="Bringans S."/>
            <person name="Cannon S."/>
            <person name="Edwards D."/>
            <person name="Foley R."/>
            <person name="Gao L.L."/>
            <person name="Harrison M.J."/>
            <person name="Huang W."/>
            <person name="Hurgobin B."/>
            <person name="Li S."/>
            <person name="Liu C.W."/>
            <person name="McGrath A."/>
            <person name="Morahan G."/>
            <person name="Murray J."/>
            <person name="Weller J."/>
            <person name="Jian J."/>
            <person name="Singh K.B."/>
        </authorList>
    </citation>
    <scope>NUCLEOTIDE SEQUENCE [LARGE SCALE GENOMIC DNA]</scope>
    <source>
        <strain evidence="4">cv. Tanjil</strain>
        <tissue evidence="3">Whole plant</tissue>
    </source>
</reference>
<feature type="coiled-coil region" evidence="1">
    <location>
        <begin position="234"/>
        <end position="275"/>
    </location>
</feature>
<evidence type="ECO:0000256" key="1">
    <source>
        <dbReference type="SAM" id="Coils"/>
    </source>
</evidence>
<keyword evidence="1" id="KW-0175">Coiled coil</keyword>
<dbReference type="Proteomes" id="UP000188354">
    <property type="component" value="Unassembled WGS sequence"/>
</dbReference>
<evidence type="ECO:0000313" key="3">
    <source>
        <dbReference type="EMBL" id="OIV89698.1"/>
    </source>
</evidence>
<protein>
    <recommendedName>
        <fullName evidence="5">MATH domain-containing protein</fullName>
    </recommendedName>
</protein>
<feature type="region of interest" description="Disordered" evidence="2">
    <location>
        <begin position="67"/>
        <end position="87"/>
    </location>
</feature>
<dbReference type="EMBL" id="KV862252">
    <property type="protein sequence ID" value="OIV89698.1"/>
    <property type="molecule type" value="Genomic_DNA"/>
</dbReference>